<keyword evidence="5" id="KW-1035">Host cytoplasm</keyword>
<dbReference type="GO" id="GO:0031640">
    <property type="term" value="P:killing of cells of another organism"/>
    <property type="evidence" value="ECO:0007669"/>
    <property type="project" value="UniProtKB-KW"/>
</dbReference>
<proteinExistence type="inferred from homology"/>
<dbReference type="RefSeq" id="WP_181060338.1">
    <property type="nucleotide sequence ID" value="NZ_JACDTY010000013.1"/>
</dbReference>
<keyword evidence="9" id="KW-1185">Reference proteome</keyword>
<dbReference type="EC" id="3.2.1.17" evidence="7"/>
<dbReference type="InterPro" id="IPR034690">
    <property type="entry name" value="Endolysin_T4_type"/>
</dbReference>
<dbReference type="EMBL" id="JACDTY010000013">
    <property type="protein sequence ID" value="MBA1143322.1"/>
    <property type="molecule type" value="Genomic_DNA"/>
</dbReference>
<comment type="similarity">
    <text evidence="7">Belongs to the glycosyl hydrolase 24 family.</text>
</comment>
<comment type="catalytic activity">
    <reaction evidence="1 7">
        <text>Hydrolysis of (1-&gt;4)-beta-linkages between N-acetylmuramic acid and N-acetyl-D-glucosamine residues in a peptidoglycan and between N-acetyl-D-glucosamine residues in chitodextrins.</text>
        <dbReference type="EC" id="3.2.1.17"/>
    </reaction>
</comment>
<dbReference type="InterPro" id="IPR023346">
    <property type="entry name" value="Lysozyme-like_dom_sf"/>
</dbReference>
<dbReference type="HAMAP" id="MF_04110">
    <property type="entry name" value="ENDOLYSIN_T4"/>
    <property type="match status" value="1"/>
</dbReference>
<evidence type="ECO:0000256" key="2">
    <source>
        <dbReference type="ARBA" id="ARBA00022529"/>
    </source>
</evidence>
<protein>
    <recommendedName>
        <fullName evidence="7">Lysozyme</fullName>
        <ecNumber evidence="7">3.2.1.17</ecNumber>
    </recommendedName>
</protein>
<dbReference type="AlphaFoldDB" id="A0A838BAS7"/>
<dbReference type="InterPro" id="IPR023347">
    <property type="entry name" value="Lysozyme_dom_sf"/>
</dbReference>
<dbReference type="GO" id="GO:0016998">
    <property type="term" value="P:cell wall macromolecule catabolic process"/>
    <property type="evidence" value="ECO:0007669"/>
    <property type="project" value="InterPro"/>
</dbReference>
<name>A0A838BAS7_9HYPH</name>
<dbReference type="GO" id="GO:0042742">
    <property type="term" value="P:defense response to bacterium"/>
    <property type="evidence" value="ECO:0007669"/>
    <property type="project" value="UniProtKB-KW"/>
</dbReference>
<keyword evidence="6 7" id="KW-0326">Glycosidase</keyword>
<dbReference type="InterPro" id="IPR002196">
    <property type="entry name" value="Glyco_hydro_24"/>
</dbReference>
<reference evidence="8 9" key="1">
    <citation type="submission" date="2020-07" db="EMBL/GenBank/DDBJ databases">
        <title>Definition of the novel symbiovar canariense within Mesorhizobium novociceri, a new species of genus Mesorhizobium nodulating Cicer canariense in the Caldera de Taburiente National Park (La Palma, Canary Islands).</title>
        <authorList>
            <person name="Leon-Barrios M."/>
            <person name="Perez-Yepez J."/>
            <person name="Flores-Felix J.D."/>
            <person name="Ramirez-Baena M.H."/>
            <person name="Pulido-Suarez L."/>
            <person name="Igual J.M."/>
            <person name="Velazquez E."/>
            <person name="Peix A."/>
        </authorList>
    </citation>
    <scope>NUCLEOTIDE SEQUENCE [LARGE SCALE GENOMIC DNA]</scope>
    <source>
        <strain evidence="8 9">CCANP35</strain>
    </source>
</reference>
<dbReference type="Proteomes" id="UP000558284">
    <property type="component" value="Unassembled WGS sequence"/>
</dbReference>
<sequence length="160" mass="17595">MAKKISTVGVDFIKKWEAFVAFIYDDLVKPTKEWKGGPAKGTLTIGYGHTKAAADPIKMVLGLKIAEAKATNILENDLGPAVDAVNAAVKVPLTQHQFDALVSFKFNTGRLAGTGLLNRINENKFDQVPTEFMKWVKSKGKILAGLKNRRKGEIDLWNKP</sequence>
<dbReference type="PANTHER" id="PTHR38107">
    <property type="match status" value="1"/>
</dbReference>
<evidence type="ECO:0000256" key="4">
    <source>
        <dbReference type="ARBA" id="ARBA00022801"/>
    </source>
</evidence>
<dbReference type="InterPro" id="IPR051018">
    <property type="entry name" value="Bacteriophage_GH24"/>
</dbReference>
<evidence type="ECO:0000256" key="5">
    <source>
        <dbReference type="ARBA" id="ARBA00023200"/>
    </source>
</evidence>
<evidence type="ECO:0000313" key="9">
    <source>
        <dbReference type="Proteomes" id="UP000558284"/>
    </source>
</evidence>
<evidence type="ECO:0000256" key="1">
    <source>
        <dbReference type="ARBA" id="ARBA00000632"/>
    </source>
</evidence>
<evidence type="ECO:0000256" key="7">
    <source>
        <dbReference type="RuleBase" id="RU003788"/>
    </source>
</evidence>
<dbReference type="Gene3D" id="1.10.530.40">
    <property type="match status" value="1"/>
</dbReference>
<dbReference type="GO" id="GO:0003796">
    <property type="term" value="F:lysozyme activity"/>
    <property type="evidence" value="ECO:0007669"/>
    <property type="project" value="UniProtKB-EC"/>
</dbReference>
<keyword evidence="4 7" id="KW-0378">Hydrolase</keyword>
<evidence type="ECO:0000256" key="3">
    <source>
        <dbReference type="ARBA" id="ARBA00022638"/>
    </source>
</evidence>
<dbReference type="PANTHER" id="PTHR38107:SF3">
    <property type="entry name" value="LYSOZYME RRRD-RELATED"/>
    <property type="match status" value="1"/>
</dbReference>
<keyword evidence="2 7" id="KW-0929">Antimicrobial</keyword>
<dbReference type="GO" id="GO:0009253">
    <property type="term" value="P:peptidoglycan catabolic process"/>
    <property type="evidence" value="ECO:0007669"/>
    <property type="project" value="InterPro"/>
</dbReference>
<dbReference type="Pfam" id="PF00959">
    <property type="entry name" value="Phage_lysozyme"/>
    <property type="match status" value="1"/>
</dbReference>
<dbReference type="InterPro" id="IPR033907">
    <property type="entry name" value="Endolysin_autolysin"/>
</dbReference>
<dbReference type="SUPFAM" id="SSF53955">
    <property type="entry name" value="Lysozyme-like"/>
    <property type="match status" value="1"/>
</dbReference>
<dbReference type="CDD" id="cd00737">
    <property type="entry name" value="lyz_endolysin_autolysin"/>
    <property type="match status" value="1"/>
</dbReference>
<comment type="caution">
    <text evidence="8">The sequence shown here is derived from an EMBL/GenBank/DDBJ whole genome shotgun (WGS) entry which is preliminary data.</text>
</comment>
<accession>A0A838BAS7</accession>
<evidence type="ECO:0000256" key="6">
    <source>
        <dbReference type="ARBA" id="ARBA00023295"/>
    </source>
</evidence>
<keyword evidence="3 7" id="KW-0081">Bacteriolytic enzyme</keyword>
<gene>
    <name evidence="8" type="ORF">H0241_24175</name>
</gene>
<evidence type="ECO:0000313" key="8">
    <source>
        <dbReference type="EMBL" id="MBA1143322.1"/>
    </source>
</evidence>
<organism evidence="8 9">
    <name type="scientific">Mesorhizobium neociceri</name>
    <dbReference type="NCBI Taxonomy" id="1307853"/>
    <lineage>
        <taxon>Bacteria</taxon>
        <taxon>Pseudomonadati</taxon>
        <taxon>Pseudomonadota</taxon>
        <taxon>Alphaproteobacteria</taxon>
        <taxon>Hyphomicrobiales</taxon>
        <taxon>Phyllobacteriaceae</taxon>
        <taxon>Mesorhizobium</taxon>
    </lineage>
</organism>